<proteinExistence type="predicted"/>
<protein>
    <submittedName>
        <fullName evidence="1">Uncharacterized protein</fullName>
    </submittedName>
</protein>
<name>A0ABX7UU38_9GAMM</name>
<keyword evidence="2" id="KW-1185">Reference proteome</keyword>
<evidence type="ECO:0000313" key="2">
    <source>
        <dbReference type="Proteomes" id="UP000671960"/>
    </source>
</evidence>
<dbReference type="Proteomes" id="UP000671960">
    <property type="component" value="Chromosome"/>
</dbReference>
<dbReference type="EMBL" id="CP050854">
    <property type="protein sequence ID" value="QTF07144.1"/>
    <property type="molecule type" value="Genomic_DNA"/>
</dbReference>
<sequence length="142" mass="15454">MSFLFSKKIEITAENAMFKGVETALPSRKAVIQIKNVEADHKLSSSVTRSPSLISGYPDPVLVEGKVLSSSDAALTGKSVSLRLSKQEWERINAGVNDAVGIGIVDTHDGYGLICLENLSSRDDAAKKTWLASDTCRKRWDN</sequence>
<accession>A0ABX7UU38</accession>
<dbReference type="RefSeq" id="WP_208229790.1">
    <property type="nucleotide sequence ID" value="NZ_CP050854.1"/>
</dbReference>
<reference evidence="1 2" key="1">
    <citation type="submission" date="2020-03" db="EMBL/GenBank/DDBJ databases">
        <authorList>
            <person name="Bakhshi Ganjeh M."/>
        </authorList>
    </citation>
    <scope>NUCLEOTIDE SEQUENCE [LARGE SCALE GENOMIC DNA]</scope>
    <source>
        <strain evidence="2">Iran 50</strain>
    </source>
</reference>
<organism evidence="1 2">
    <name type="scientific">Brenneria izadpanahii</name>
    <dbReference type="NCBI Taxonomy" id="2722756"/>
    <lineage>
        <taxon>Bacteria</taxon>
        <taxon>Pseudomonadati</taxon>
        <taxon>Pseudomonadota</taxon>
        <taxon>Gammaproteobacteria</taxon>
        <taxon>Enterobacterales</taxon>
        <taxon>Pectobacteriaceae</taxon>
        <taxon>Brenneria</taxon>
    </lineage>
</organism>
<evidence type="ECO:0000313" key="1">
    <source>
        <dbReference type="EMBL" id="QTF07144.1"/>
    </source>
</evidence>
<gene>
    <name evidence="1" type="ORF">HC231_03760</name>
</gene>